<protein>
    <submittedName>
        <fullName evidence="1">Uncharacterized protein</fullName>
    </submittedName>
</protein>
<dbReference type="Proteomes" id="UP000239724">
    <property type="component" value="Unassembled WGS sequence"/>
</dbReference>
<dbReference type="EMBL" id="NHRY01000148">
    <property type="protein sequence ID" value="PPQ33343.1"/>
    <property type="molecule type" value="Genomic_DNA"/>
</dbReference>
<gene>
    <name evidence="1" type="ORF">CCS01_14500</name>
</gene>
<proteinExistence type="predicted"/>
<accession>A0A2S6NFF9</accession>
<evidence type="ECO:0000313" key="1">
    <source>
        <dbReference type="EMBL" id="PPQ33343.1"/>
    </source>
</evidence>
<organism evidence="1 2">
    <name type="scientific">Rhodopila globiformis</name>
    <name type="common">Rhodopseudomonas globiformis</name>
    <dbReference type="NCBI Taxonomy" id="1071"/>
    <lineage>
        <taxon>Bacteria</taxon>
        <taxon>Pseudomonadati</taxon>
        <taxon>Pseudomonadota</taxon>
        <taxon>Alphaproteobacteria</taxon>
        <taxon>Acetobacterales</taxon>
        <taxon>Acetobacteraceae</taxon>
        <taxon>Rhodopila</taxon>
    </lineage>
</organism>
<reference evidence="1 2" key="1">
    <citation type="journal article" date="2018" name="Arch. Microbiol.">
        <title>New insights into the metabolic potential of the phototrophic purple bacterium Rhodopila globiformis DSM 161(T) from its draft genome sequence and evidence for a vanadium-dependent nitrogenase.</title>
        <authorList>
            <person name="Imhoff J.F."/>
            <person name="Rahn T."/>
            <person name="Kunzel S."/>
            <person name="Neulinger S.C."/>
        </authorList>
    </citation>
    <scope>NUCLEOTIDE SEQUENCE [LARGE SCALE GENOMIC DNA]</scope>
    <source>
        <strain evidence="1 2">DSM 161</strain>
    </source>
</reference>
<dbReference type="OrthoDB" id="7563787at2"/>
<keyword evidence="2" id="KW-1185">Reference proteome</keyword>
<comment type="caution">
    <text evidence="1">The sequence shown here is derived from an EMBL/GenBank/DDBJ whole genome shotgun (WGS) entry which is preliminary data.</text>
</comment>
<evidence type="ECO:0000313" key="2">
    <source>
        <dbReference type="Proteomes" id="UP000239724"/>
    </source>
</evidence>
<dbReference type="Pfam" id="PF20320">
    <property type="entry name" value="DUF6615"/>
    <property type="match status" value="1"/>
</dbReference>
<sequence length="301" mass="33439">MTDPLCQFSRSFPDLAASILHRDRHKRRNFREETITDILIAGLTAFEPFGVRVDFPADESKTGDDMDWEFVAPRATNGRRYLRLHIQAKRAIFKQRTRKPSYWLYEQLDHEAQLHAGYGSQAERLINSARAQPCCVPLYMFYHTLGGLQPSGSGLPAIEGVNAIFADLLRPLLTANPPARGNSGWSVDDKKVEKWRPHFMPLSDLLCFGGIAALPVSSNDGRVAFLVRWMNGLISPGMLADRLNARKRRSIAETELVDTASIEAVEQIPQATLRAIETPGAGRGGAEIERPRAIFLSGDGG</sequence>
<dbReference type="AlphaFoldDB" id="A0A2S6NFF9"/>
<dbReference type="InterPro" id="IPR046723">
    <property type="entry name" value="DUF6615"/>
</dbReference>
<dbReference type="RefSeq" id="WP_104519556.1">
    <property type="nucleotide sequence ID" value="NZ_NHRY01000148.1"/>
</dbReference>
<name>A0A2S6NFF9_RHOGL</name>